<gene>
    <name evidence="2" type="ORF">PRI8871_00265</name>
</gene>
<dbReference type="OrthoDB" id="7875801at2"/>
<reference evidence="3" key="1">
    <citation type="submission" date="2018-03" db="EMBL/GenBank/DDBJ databases">
        <authorList>
            <person name="Rodrigo-Torres L."/>
            <person name="Arahal R. D."/>
            <person name="Lucena T."/>
        </authorList>
    </citation>
    <scope>NUCLEOTIDE SEQUENCE [LARGE SCALE GENOMIC DNA]</scope>
    <source>
        <strain evidence="3">CECT 8871</strain>
    </source>
</reference>
<proteinExistence type="predicted"/>
<feature type="transmembrane region" description="Helical" evidence="1">
    <location>
        <begin position="33"/>
        <end position="49"/>
    </location>
</feature>
<keyword evidence="3" id="KW-1185">Reference proteome</keyword>
<name>A0A2R8ANQ9_9RHOB</name>
<dbReference type="RefSeq" id="WP_108884383.1">
    <property type="nucleotide sequence ID" value="NZ_OMOJ01000001.1"/>
</dbReference>
<keyword evidence="1" id="KW-0812">Transmembrane</keyword>
<sequence length="77" mass="8231">MNSDTAILLGLFLLILAIPAIISAMSERRAPRVAALVLIGGGALVVYAFRSKEGGYTAEELPMVLYTMIGKLMQTAF</sequence>
<accession>A0A2R8ANQ9</accession>
<keyword evidence="1" id="KW-0472">Membrane</keyword>
<dbReference type="Proteomes" id="UP000244904">
    <property type="component" value="Unassembled WGS sequence"/>
</dbReference>
<dbReference type="EMBL" id="OMOJ01000001">
    <property type="protein sequence ID" value="SPF77681.1"/>
    <property type="molecule type" value="Genomic_DNA"/>
</dbReference>
<protein>
    <recommendedName>
        <fullName evidence="4">50S ribosomal protein L35</fullName>
    </recommendedName>
</protein>
<evidence type="ECO:0000313" key="3">
    <source>
        <dbReference type="Proteomes" id="UP000244904"/>
    </source>
</evidence>
<organism evidence="2 3">
    <name type="scientific">Pseudoprimorskyibacter insulae</name>
    <dbReference type="NCBI Taxonomy" id="1695997"/>
    <lineage>
        <taxon>Bacteria</taxon>
        <taxon>Pseudomonadati</taxon>
        <taxon>Pseudomonadota</taxon>
        <taxon>Alphaproteobacteria</taxon>
        <taxon>Rhodobacterales</taxon>
        <taxon>Paracoccaceae</taxon>
        <taxon>Pseudoprimorskyibacter</taxon>
    </lineage>
</organism>
<evidence type="ECO:0000313" key="2">
    <source>
        <dbReference type="EMBL" id="SPF77681.1"/>
    </source>
</evidence>
<evidence type="ECO:0008006" key="4">
    <source>
        <dbReference type="Google" id="ProtNLM"/>
    </source>
</evidence>
<dbReference type="AlphaFoldDB" id="A0A2R8ANQ9"/>
<keyword evidence="1" id="KW-1133">Transmembrane helix</keyword>
<feature type="transmembrane region" description="Helical" evidence="1">
    <location>
        <begin position="6"/>
        <end position="26"/>
    </location>
</feature>
<evidence type="ECO:0000256" key="1">
    <source>
        <dbReference type="SAM" id="Phobius"/>
    </source>
</evidence>